<dbReference type="AlphaFoldDB" id="A0A1E3A9V8"/>
<reference evidence="1 2" key="1">
    <citation type="submission" date="2016-07" db="EMBL/GenBank/DDBJ databases">
        <title>Characterization of isolates of Eisenbergiella tayi derived from blood cultures, using whole genome sequencing.</title>
        <authorList>
            <person name="Burdz T."/>
            <person name="Wiebe D."/>
            <person name="Huynh C."/>
            <person name="Bernard K."/>
        </authorList>
    </citation>
    <scope>NUCLEOTIDE SEQUENCE [LARGE SCALE GENOMIC DNA]</scope>
    <source>
        <strain evidence="1 2">NML 110608</strain>
    </source>
</reference>
<accession>A0A1E3A9V8</accession>
<dbReference type="PATRIC" id="fig|1432052.4.peg.943"/>
<comment type="caution">
    <text evidence="1">The sequence shown here is derived from an EMBL/GenBank/DDBJ whole genome shotgun (WGS) entry which is preliminary data.</text>
</comment>
<dbReference type="Pfam" id="PF08843">
    <property type="entry name" value="AbiEii"/>
    <property type="match status" value="1"/>
</dbReference>
<organism evidence="1 2">
    <name type="scientific">Eisenbergiella tayi</name>
    <dbReference type="NCBI Taxonomy" id="1432052"/>
    <lineage>
        <taxon>Bacteria</taxon>
        <taxon>Bacillati</taxon>
        <taxon>Bacillota</taxon>
        <taxon>Clostridia</taxon>
        <taxon>Lachnospirales</taxon>
        <taxon>Lachnospiraceae</taxon>
        <taxon>Eisenbergiella</taxon>
    </lineage>
</organism>
<evidence type="ECO:0000313" key="2">
    <source>
        <dbReference type="Proteomes" id="UP000094067"/>
    </source>
</evidence>
<protein>
    <submittedName>
        <fullName evidence="1">Uncharacterized protein</fullName>
    </submittedName>
</protein>
<sequence length="159" mass="18076">MQGKEFYILLDVLFAEVPYVEIIQKEIRNELLTVEEPQIMVSVPSLESILGDKMTAFAPHTTGIPIGAGKSLEIAKQLFDVAVLIDGMVHQQTVQHTYRNTVSEELAYRGLKLSPEDVLRDTVKACSCIISRGTLEKEDYQEYIKGIHKRNQISWKPYH</sequence>
<evidence type="ECO:0000313" key="1">
    <source>
        <dbReference type="EMBL" id="ODM04956.1"/>
    </source>
</evidence>
<proteinExistence type="predicted"/>
<gene>
    <name evidence="1" type="ORF">BEI61_00838</name>
</gene>
<name>A0A1E3A9V8_9FIRM</name>
<dbReference type="InterPro" id="IPR014942">
    <property type="entry name" value="AbiEii"/>
</dbReference>
<dbReference type="EMBL" id="MCGH01000002">
    <property type="protein sequence ID" value="ODM04956.1"/>
    <property type="molecule type" value="Genomic_DNA"/>
</dbReference>
<dbReference type="Proteomes" id="UP000094067">
    <property type="component" value="Unassembled WGS sequence"/>
</dbReference>